<dbReference type="Proteomes" id="UP000619838">
    <property type="component" value="Unassembled WGS sequence"/>
</dbReference>
<dbReference type="RefSeq" id="WP_175187709.1">
    <property type="nucleotide sequence ID" value="NZ_JABVZQ010000016.1"/>
</dbReference>
<dbReference type="InterPro" id="IPR035093">
    <property type="entry name" value="RelE/ParE_toxin_dom_sf"/>
</dbReference>
<sequence length="95" mass="10651">MKVTWTKEARDRLKDIEAYIAQENPKAAKKLVRGIILKVAEQLTFYPSSGKAGRVTGTRELVFSSHPYVVVYTVTNGNVYVLTVFHGAQKQPLVE</sequence>
<name>A0ABR9XPT8_9CHLB</name>
<dbReference type="InterPro" id="IPR051803">
    <property type="entry name" value="TA_system_RelE-like_toxin"/>
</dbReference>
<dbReference type="EMBL" id="JADGII010000003">
    <property type="protein sequence ID" value="MBF0636005.1"/>
    <property type="molecule type" value="Genomic_DNA"/>
</dbReference>
<evidence type="ECO:0000256" key="1">
    <source>
        <dbReference type="ARBA" id="ARBA00006226"/>
    </source>
</evidence>
<accession>A0ABR9XPT8</accession>
<evidence type="ECO:0000313" key="4">
    <source>
        <dbReference type="Proteomes" id="UP000619838"/>
    </source>
</evidence>
<proteinExistence type="inferred from homology"/>
<gene>
    <name evidence="3" type="ORF">INT08_02245</name>
</gene>
<dbReference type="NCBIfam" id="TIGR02385">
    <property type="entry name" value="RelE_StbE"/>
    <property type="match status" value="1"/>
</dbReference>
<keyword evidence="2" id="KW-1277">Toxin-antitoxin system</keyword>
<evidence type="ECO:0000256" key="2">
    <source>
        <dbReference type="ARBA" id="ARBA00022649"/>
    </source>
</evidence>
<protein>
    <submittedName>
        <fullName evidence="3">Type II toxin-antitoxin system RelE/ParE family toxin</fullName>
    </submittedName>
</protein>
<keyword evidence="4" id="KW-1185">Reference proteome</keyword>
<reference evidence="3 4" key="1">
    <citation type="journal article" date="2020" name="Microorganisms">
        <title>Simultaneous Genome Sequencing of Prosthecochloris ethylica and Desulfuromonas acetoxidans within a Syntrophic Mixture Reveals Unique Pili and Protein Interactions.</title>
        <authorList>
            <person name="Kyndt J.A."/>
            <person name="Van Beeumen J.J."/>
            <person name="Meyer T.E."/>
        </authorList>
    </citation>
    <scope>NUCLEOTIDE SEQUENCE [LARGE SCALE GENOMIC DNA]</scope>
    <source>
        <strain evidence="3 4">N3</strain>
    </source>
</reference>
<organism evidence="3 4">
    <name type="scientific">Prosthecochloris ethylica</name>
    <dbReference type="NCBI Taxonomy" id="2743976"/>
    <lineage>
        <taxon>Bacteria</taxon>
        <taxon>Pseudomonadati</taxon>
        <taxon>Chlorobiota</taxon>
        <taxon>Chlorobiia</taxon>
        <taxon>Chlorobiales</taxon>
        <taxon>Chlorobiaceae</taxon>
        <taxon>Prosthecochloris</taxon>
    </lineage>
</organism>
<comment type="similarity">
    <text evidence="1">Belongs to the RelE toxin family.</text>
</comment>
<dbReference type="Gene3D" id="3.30.2310.20">
    <property type="entry name" value="RelE-like"/>
    <property type="match status" value="1"/>
</dbReference>
<dbReference type="InterPro" id="IPR007712">
    <property type="entry name" value="RelE/ParE_toxin"/>
</dbReference>
<dbReference type="PANTHER" id="PTHR33755">
    <property type="entry name" value="TOXIN PARE1-RELATED"/>
    <property type="match status" value="1"/>
</dbReference>
<comment type="caution">
    <text evidence="3">The sequence shown here is derived from an EMBL/GenBank/DDBJ whole genome shotgun (WGS) entry which is preliminary data.</text>
</comment>
<evidence type="ECO:0000313" key="3">
    <source>
        <dbReference type="EMBL" id="MBF0636005.1"/>
    </source>
</evidence>
<dbReference type="Pfam" id="PF05016">
    <property type="entry name" value="ParE_toxin"/>
    <property type="match status" value="1"/>
</dbReference>